<sequence length="1006" mass="110975">MKYRAKASDGDDAPKPNDSMEVDSPPQATPVAAFFPPDEHQPAPADPAHGFHSVDVPPVGQALAAQSDAAYIDLQMESANAENAGDGGGAKEAMKDRGVVLAGTGEEGETLELEERNIYTWMACASFQDMKRHPVTMFLCLCVSFVQIAGPLLLLYTGVSALDFKSWDFFISKTSFNNISTKVIAIFFVLLFNINAVIVSRTFQRDAFLLIAIPGVLKSDFFFALGNFSNSLCVLLCCASLPLIFWRSEGVQDVVFDALGTIFLFNLDNVGGDLGLISEGQWDEVFASVRKKTEAFQRDMDHQPQRKKERSFRNFFRRLKMALHSEDPEQMKEKVPKRYHWVPIYYYLLRWVLKILMVALPLVFALSAFPQEGSISLVDPVWMDATRATDITILSSDLKEDITSVRAISSESYGGKAWELSCKIKNAGSNGVVCTFPALRGTDATSEKAEQLGTLMNRNTLPTLSFNIRIEAENRNFAELEKIFHVYLSGHFLGIQPSFAQLNTSAEFDSSDEFYTDRQVTVTTSDMGDVISKVSIGERDCRLVSPDVFTATNTQVRCNVAAITSANTVESRDVTVTAANGNMAVGQSAFSYFSEAAVFFRALPYPALMGEQLGIQVNKFDDDGYANMVGIRFYERFTPQNDLTCDNDVSIYAENDESYSTTYCQIPDVTEVDTYCEQAGLLFNINRQLDFTIRVTLNQGRATPDASNPTPPLATAQPSALLSYLCVPPNGTDTGGSVVEATLGVFFRDTSEERLQLSHMEMVVSLVKTLEYWYNISGRVRLYHTDIDNLNVWFIFEIFEPMMDYTVASSRRRRRMQQQQQTQPPQQQQPNTSPPNTSPPSPIPANTADDPPPHNGTEHDHSGPGHATEAPPNSNGGRETGQRQPATQPDTTQTAAPPQVPGGGSGTNLTSNNTRPGLDKDREPEDPGDLAKSEEEIFDAVADAGLLDTFDLAWVNSSMVMQKLWVDMLTQKSPILSHFSLKFGGISPVLCCSNNCPSAVMEKPCS</sequence>
<name>A0A0G4H7F4_VITBC</name>
<protein>
    <submittedName>
        <fullName evidence="3">Uncharacterized protein</fullName>
    </submittedName>
</protein>
<feature type="transmembrane region" description="Helical" evidence="2">
    <location>
        <begin position="344"/>
        <end position="366"/>
    </location>
</feature>
<feature type="region of interest" description="Disordered" evidence="1">
    <location>
        <begin position="1"/>
        <end position="56"/>
    </location>
</feature>
<evidence type="ECO:0000313" key="3">
    <source>
        <dbReference type="EMBL" id="CEM39836.1"/>
    </source>
</evidence>
<feature type="compositionally biased region" description="Low complexity" evidence="1">
    <location>
        <begin position="884"/>
        <end position="897"/>
    </location>
</feature>
<feature type="transmembrane region" description="Helical" evidence="2">
    <location>
        <begin position="135"/>
        <end position="159"/>
    </location>
</feature>
<dbReference type="OrthoDB" id="422368at2759"/>
<keyword evidence="4" id="KW-1185">Reference proteome</keyword>
<organism evidence="3 4">
    <name type="scientific">Vitrella brassicaformis (strain CCMP3155)</name>
    <dbReference type="NCBI Taxonomy" id="1169540"/>
    <lineage>
        <taxon>Eukaryota</taxon>
        <taxon>Sar</taxon>
        <taxon>Alveolata</taxon>
        <taxon>Colpodellida</taxon>
        <taxon>Vitrellaceae</taxon>
        <taxon>Vitrella</taxon>
    </lineage>
</organism>
<feature type="compositionally biased region" description="Low complexity" evidence="1">
    <location>
        <begin position="817"/>
        <end position="831"/>
    </location>
</feature>
<feature type="compositionally biased region" description="Basic and acidic residues" evidence="1">
    <location>
        <begin position="1"/>
        <end position="15"/>
    </location>
</feature>
<keyword evidence="2" id="KW-0472">Membrane</keyword>
<feature type="compositionally biased region" description="Pro residues" evidence="1">
    <location>
        <begin position="832"/>
        <end position="843"/>
    </location>
</feature>
<dbReference type="VEuPathDB" id="CryptoDB:Vbra_19802"/>
<reference evidence="3 4" key="1">
    <citation type="submission" date="2014-11" db="EMBL/GenBank/DDBJ databases">
        <authorList>
            <person name="Zhu J."/>
            <person name="Qi W."/>
            <person name="Song R."/>
        </authorList>
    </citation>
    <scope>NUCLEOTIDE SEQUENCE [LARGE SCALE GENOMIC DNA]</scope>
</reference>
<feature type="region of interest" description="Disordered" evidence="1">
    <location>
        <begin position="809"/>
        <end position="930"/>
    </location>
</feature>
<gene>
    <name evidence="3" type="ORF">Vbra_19802</name>
</gene>
<feature type="compositionally biased region" description="Basic and acidic residues" evidence="1">
    <location>
        <begin position="917"/>
        <end position="930"/>
    </location>
</feature>
<keyword evidence="2" id="KW-1133">Transmembrane helix</keyword>
<dbReference type="InParanoid" id="A0A0G4H7F4"/>
<keyword evidence="2" id="KW-0812">Transmembrane</keyword>
<accession>A0A0G4H7F4</accession>
<evidence type="ECO:0000256" key="1">
    <source>
        <dbReference type="SAM" id="MobiDB-lite"/>
    </source>
</evidence>
<feature type="transmembrane region" description="Helical" evidence="2">
    <location>
        <begin position="179"/>
        <end position="200"/>
    </location>
</feature>
<proteinExistence type="predicted"/>
<evidence type="ECO:0000256" key="2">
    <source>
        <dbReference type="SAM" id="Phobius"/>
    </source>
</evidence>
<dbReference type="Proteomes" id="UP000041254">
    <property type="component" value="Unassembled WGS sequence"/>
</dbReference>
<evidence type="ECO:0000313" key="4">
    <source>
        <dbReference type="Proteomes" id="UP000041254"/>
    </source>
</evidence>
<dbReference type="EMBL" id="CDMY01001052">
    <property type="protein sequence ID" value="CEM39836.1"/>
    <property type="molecule type" value="Genomic_DNA"/>
</dbReference>
<dbReference type="AlphaFoldDB" id="A0A0G4H7F4"/>